<feature type="transmembrane region" description="Helical" evidence="1">
    <location>
        <begin position="29"/>
        <end position="49"/>
    </location>
</feature>
<keyword evidence="1" id="KW-1133">Transmembrane helix</keyword>
<dbReference type="RefSeq" id="WP_116017538.1">
    <property type="nucleotide sequence ID" value="NZ_QUOT01000001.1"/>
</dbReference>
<gene>
    <name evidence="2" type="ORF">DXX94_16395</name>
</gene>
<keyword evidence="1" id="KW-0472">Membrane</keyword>
<dbReference type="Proteomes" id="UP000256899">
    <property type="component" value="Unassembled WGS sequence"/>
</dbReference>
<dbReference type="EMBL" id="QUOT01000001">
    <property type="protein sequence ID" value="REL32169.1"/>
    <property type="molecule type" value="Genomic_DNA"/>
</dbReference>
<feature type="transmembrane region" description="Helical" evidence="1">
    <location>
        <begin position="94"/>
        <end position="116"/>
    </location>
</feature>
<organism evidence="2 3">
    <name type="scientific">Thalassotalea euphylliae</name>
    <dbReference type="NCBI Taxonomy" id="1655234"/>
    <lineage>
        <taxon>Bacteria</taxon>
        <taxon>Pseudomonadati</taxon>
        <taxon>Pseudomonadota</taxon>
        <taxon>Gammaproteobacteria</taxon>
        <taxon>Alteromonadales</taxon>
        <taxon>Colwelliaceae</taxon>
        <taxon>Thalassotalea</taxon>
    </lineage>
</organism>
<reference evidence="3" key="1">
    <citation type="submission" date="2018-08" db="EMBL/GenBank/DDBJ databases">
        <title>Thalassotalea euphylliae genome.</title>
        <authorList>
            <person name="Summers S."/>
            <person name="Rice S.A."/>
            <person name="Freckelton M.L."/>
            <person name="Nedved B.T."/>
            <person name="Hadfield M.G."/>
        </authorList>
    </citation>
    <scope>NUCLEOTIDE SEQUENCE [LARGE SCALE GENOMIC DNA]</scope>
    <source>
        <strain evidence="3">H3</strain>
    </source>
</reference>
<keyword evidence="3" id="KW-1185">Reference proteome</keyword>
<evidence type="ECO:0000256" key="1">
    <source>
        <dbReference type="SAM" id="Phobius"/>
    </source>
</evidence>
<evidence type="ECO:0000313" key="3">
    <source>
        <dbReference type="Proteomes" id="UP000256899"/>
    </source>
</evidence>
<comment type="caution">
    <text evidence="2">The sequence shown here is derived from an EMBL/GenBank/DDBJ whole genome shotgun (WGS) entry which is preliminary data.</text>
</comment>
<keyword evidence="1" id="KW-0812">Transmembrane</keyword>
<proteinExistence type="predicted"/>
<name>A0A3E0U5V2_9GAMM</name>
<dbReference type="AlphaFoldDB" id="A0A3E0U5V2"/>
<accession>A0A3E0U5V2</accession>
<protein>
    <submittedName>
        <fullName evidence="2">Uncharacterized protein</fullName>
    </submittedName>
</protein>
<evidence type="ECO:0000313" key="2">
    <source>
        <dbReference type="EMBL" id="REL32169.1"/>
    </source>
</evidence>
<sequence length="122" mass="13537">MPYKITSVVLGLYALIGLAVCYFYNFTDWLSLFVAVLSYALLPALGAYWTWQKVRVGMLTAALYFVFQSIRRVSPESFLPHIAPISLSFPLGDFTSGNGLLIDVFAIAMVVILLTLQAKAKH</sequence>